<dbReference type="PANTHER" id="PTHR33055:SF13">
    <property type="entry name" value="TRANSPOSASE"/>
    <property type="match status" value="1"/>
</dbReference>
<accession>F5Y9P2</accession>
<dbReference type="InParanoid" id="F5Y9P2"/>
<feature type="domain" description="Transposase IS116/IS110/IS902 C-terminal" evidence="2">
    <location>
        <begin position="193"/>
        <end position="252"/>
    </location>
</feature>
<keyword evidence="4" id="KW-1185">Reference proteome</keyword>
<dbReference type="eggNOG" id="COG3547">
    <property type="taxonomic scope" value="Bacteria"/>
</dbReference>
<dbReference type="GO" id="GO:0004803">
    <property type="term" value="F:transposase activity"/>
    <property type="evidence" value="ECO:0007669"/>
    <property type="project" value="InterPro"/>
</dbReference>
<dbReference type="PANTHER" id="PTHR33055">
    <property type="entry name" value="TRANSPOSASE FOR INSERTION SEQUENCE ELEMENT IS1111A"/>
    <property type="match status" value="1"/>
</dbReference>
<name>F5Y9P2_LEAAZ</name>
<dbReference type="InterPro" id="IPR047650">
    <property type="entry name" value="Transpos_IS110"/>
</dbReference>
<evidence type="ECO:0000313" key="3">
    <source>
        <dbReference type="EMBL" id="AEF81194.1"/>
    </source>
</evidence>
<dbReference type="Pfam" id="PF01548">
    <property type="entry name" value="DEDD_Tnp_IS110"/>
    <property type="match status" value="1"/>
</dbReference>
<evidence type="ECO:0000313" key="4">
    <source>
        <dbReference type="Proteomes" id="UP000009222"/>
    </source>
</evidence>
<gene>
    <name evidence="3" type="ordered locus">TREAZ_0786</name>
</gene>
<dbReference type="Pfam" id="PF02371">
    <property type="entry name" value="Transposase_20"/>
    <property type="match status" value="1"/>
</dbReference>
<proteinExistence type="predicted"/>
<organism evidence="3 4">
    <name type="scientific">Leadbettera azotonutricia (strain ATCC BAA-888 / DSM 13862 / ZAS-9)</name>
    <name type="common">Treponema azotonutricium</name>
    <dbReference type="NCBI Taxonomy" id="545695"/>
    <lineage>
        <taxon>Bacteria</taxon>
        <taxon>Pseudomonadati</taxon>
        <taxon>Spirochaetota</taxon>
        <taxon>Spirochaetia</taxon>
        <taxon>Spirochaetales</taxon>
        <taxon>Breznakiellaceae</taxon>
        <taxon>Leadbettera</taxon>
    </lineage>
</organism>
<dbReference type="InterPro" id="IPR002525">
    <property type="entry name" value="Transp_IS110-like_N"/>
</dbReference>
<evidence type="ECO:0000259" key="1">
    <source>
        <dbReference type="Pfam" id="PF01548"/>
    </source>
</evidence>
<reference evidence="3 4" key="2">
    <citation type="journal article" date="2011" name="ISME J.">
        <title>RNA-seq reveals cooperative metabolic interactions between two termite-gut spirochete species in co-culture.</title>
        <authorList>
            <person name="Rosenthal A.Z."/>
            <person name="Matson E.G."/>
            <person name="Eldar A."/>
            <person name="Leadbetter J.R."/>
        </authorList>
    </citation>
    <scope>NUCLEOTIDE SEQUENCE [LARGE SCALE GENOMIC DNA]</scope>
    <source>
        <strain evidence="4">ATCC BAA-888 / DSM 13862 / ZAS-9</strain>
    </source>
</reference>
<feature type="domain" description="Transposase IS110-like N-terminal" evidence="1">
    <location>
        <begin position="18"/>
        <end position="127"/>
    </location>
</feature>
<dbReference type="KEGG" id="taz:TREAZ_0786"/>
<dbReference type="GO" id="GO:0006313">
    <property type="term" value="P:DNA transposition"/>
    <property type="evidence" value="ECO:0007669"/>
    <property type="project" value="InterPro"/>
</dbReference>
<dbReference type="GO" id="GO:0003677">
    <property type="term" value="F:DNA binding"/>
    <property type="evidence" value="ECO:0007669"/>
    <property type="project" value="InterPro"/>
</dbReference>
<evidence type="ECO:0000259" key="2">
    <source>
        <dbReference type="Pfam" id="PF02371"/>
    </source>
</evidence>
<dbReference type="EMBL" id="CP001841">
    <property type="protein sequence ID" value="AEF81194.1"/>
    <property type="molecule type" value="Genomic_DNA"/>
</dbReference>
<reference evidence="4" key="1">
    <citation type="submission" date="2009-12" db="EMBL/GenBank/DDBJ databases">
        <title>Complete sequence of Treponema azotonutricium strain ZAS-9.</title>
        <authorList>
            <person name="Tetu S.G."/>
            <person name="Matson E."/>
            <person name="Ren Q."/>
            <person name="Seshadri R."/>
            <person name="Elbourne L."/>
            <person name="Hassan K.A."/>
            <person name="Durkin A."/>
            <person name="Radune D."/>
            <person name="Mohamoud Y."/>
            <person name="Shay R."/>
            <person name="Jin S."/>
            <person name="Zhang X."/>
            <person name="Lucey K."/>
            <person name="Ballor N.R."/>
            <person name="Ottesen E."/>
            <person name="Rosenthal R."/>
            <person name="Allen A."/>
            <person name="Leadbetter J.R."/>
            <person name="Paulsen I.T."/>
        </authorList>
    </citation>
    <scope>NUCLEOTIDE SEQUENCE [LARGE SCALE GENOMIC DNA]</scope>
    <source>
        <strain evidence="4">ATCC BAA-888 / DSM 13862 / ZAS-9</strain>
    </source>
</reference>
<sequence>MRTFELSPEDLKGFYKTLTRDTIVLIEATVNTFDFAKLFRHAVQEVIIANTYQLKNINLSDKKTDKVDADKLARMLKLQVLGGEKLIVGVTIPPKEISDLRSLFASYRIIRKQITQTKNRIHSLLKENLYPFIKEYIFGKKTRKAIRSISQDQILSFRINFWMDSLERLESSFGILEERIKIAGAPFMKEIDILSSLSSLSVITALAIIADIIDVSRFRNSKKFASYLRSAPRVESSNEHTIIKSTNKAGRKLSITLLSQSLNHFRDSNKKLNAWYGRLSIYKKKGVVRMALCRRVFTEIYQVLKKNEYHRFINPRLHGKKMLEYKNLLERNNIVFQENYQIPA</sequence>
<dbReference type="Proteomes" id="UP000009222">
    <property type="component" value="Chromosome"/>
</dbReference>
<dbReference type="InterPro" id="IPR003346">
    <property type="entry name" value="Transposase_20"/>
</dbReference>
<protein>
    <submittedName>
        <fullName evidence="3">Uncharacterized protein</fullName>
    </submittedName>
</protein>
<dbReference type="HOGENOM" id="CLU_036902_1_0_12"/>
<dbReference type="AlphaFoldDB" id="F5Y9P2"/>